<evidence type="ECO:0000256" key="3">
    <source>
        <dbReference type="ARBA" id="ARBA00022989"/>
    </source>
</evidence>
<keyword evidence="3 5" id="KW-1133">Transmembrane helix</keyword>
<feature type="transmembrane region" description="Helical" evidence="5">
    <location>
        <begin position="80"/>
        <end position="101"/>
    </location>
</feature>
<name>A0ABW5U2Y5_9RHOB</name>
<keyword evidence="4 5" id="KW-0472">Membrane</keyword>
<dbReference type="EMBL" id="JBHUMP010000009">
    <property type="protein sequence ID" value="MFD2740266.1"/>
    <property type="molecule type" value="Genomic_DNA"/>
</dbReference>
<feature type="transmembrane region" description="Helical" evidence="5">
    <location>
        <begin position="195"/>
        <end position="214"/>
    </location>
</feature>
<feature type="transmembrane region" description="Helical" evidence="5">
    <location>
        <begin position="113"/>
        <end position="133"/>
    </location>
</feature>
<evidence type="ECO:0000259" key="6">
    <source>
        <dbReference type="Pfam" id="PF01694"/>
    </source>
</evidence>
<comment type="caution">
    <text evidence="7">The sequence shown here is derived from an EMBL/GenBank/DDBJ whole genome shotgun (WGS) entry which is preliminary data.</text>
</comment>
<evidence type="ECO:0000256" key="1">
    <source>
        <dbReference type="ARBA" id="ARBA00004141"/>
    </source>
</evidence>
<dbReference type="PANTHER" id="PTHR43066">
    <property type="entry name" value="RHOMBOID-RELATED PROTEIN"/>
    <property type="match status" value="1"/>
</dbReference>
<dbReference type="Gene3D" id="1.20.1540.10">
    <property type="entry name" value="Rhomboid-like"/>
    <property type="match status" value="1"/>
</dbReference>
<feature type="transmembrane region" description="Helical" evidence="5">
    <location>
        <begin position="170"/>
        <end position="189"/>
    </location>
</feature>
<dbReference type="RefSeq" id="WP_386374649.1">
    <property type="nucleotide sequence ID" value="NZ_JBHUMP010000009.1"/>
</dbReference>
<dbReference type="EC" id="3.4.21.-" evidence="7"/>
<evidence type="ECO:0000313" key="8">
    <source>
        <dbReference type="Proteomes" id="UP001597474"/>
    </source>
</evidence>
<evidence type="ECO:0000256" key="4">
    <source>
        <dbReference type="ARBA" id="ARBA00023136"/>
    </source>
</evidence>
<dbReference type="GO" id="GO:0008233">
    <property type="term" value="F:peptidase activity"/>
    <property type="evidence" value="ECO:0007669"/>
    <property type="project" value="UniProtKB-KW"/>
</dbReference>
<protein>
    <submittedName>
        <fullName evidence="7">Rhomboid family intramembrane serine protease</fullName>
        <ecNumber evidence="7">3.4.21.-</ecNumber>
    </submittedName>
</protein>
<keyword evidence="2 5" id="KW-0812">Transmembrane</keyword>
<evidence type="ECO:0000256" key="5">
    <source>
        <dbReference type="SAM" id="Phobius"/>
    </source>
</evidence>
<keyword evidence="7" id="KW-0378">Hydrolase</keyword>
<comment type="subcellular location">
    <subcellularLocation>
        <location evidence="1">Membrane</location>
        <topology evidence="1">Multi-pass membrane protein</topology>
    </subcellularLocation>
</comment>
<keyword evidence="7" id="KW-0645">Protease</keyword>
<gene>
    <name evidence="7" type="ORF">ACFSUD_11830</name>
</gene>
<reference evidence="8" key="1">
    <citation type="journal article" date="2019" name="Int. J. Syst. Evol. Microbiol.">
        <title>The Global Catalogue of Microorganisms (GCM) 10K type strain sequencing project: providing services to taxonomists for standard genome sequencing and annotation.</title>
        <authorList>
            <consortium name="The Broad Institute Genomics Platform"/>
            <consortium name="The Broad Institute Genome Sequencing Center for Infectious Disease"/>
            <person name="Wu L."/>
            <person name="Ma J."/>
        </authorList>
    </citation>
    <scope>NUCLEOTIDE SEQUENCE [LARGE SCALE GENOMIC DNA]</scope>
    <source>
        <strain evidence="8">TISTR 2562</strain>
    </source>
</reference>
<dbReference type="InterPro" id="IPR022764">
    <property type="entry name" value="Peptidase_S54_rhomboid_dom"/>
</dbReference>
<organism evidence="7 8">
    <name type="scientific">Sulfitobacter aestuarii</name>
    <dbReference type="NCBI Taxonomy" id="2161676"/>
    <lineage>
        <taxon>Bacteria</taxon>
        <taxon>Pseudomonadati</taxon>
        <taxon>Pseudomonadota</taxon>
        <taxon>Alphaproteobacteria</taxon>
        <taxon>Rhodobacterales</taxon>
        <taxon>Roseobacteraceae</taxon>
        <taxon>Sulfitobacter</taxon>
    </lineage>
</organism>
<feature type="transmembrane region" description="Helical" evidence="5">
    <location>
        <begin position="12"/>
        <end position="33"/>
    </location>
</feature>
<dbReference type="Pfam" id="PF01694">
    <property type="entry name" value="Rhomboid"/>
    <property type="match status" value="1"/>
</dbReference>
<evidence type="ECO:0000256" key="2">
    <source>
        <dbReference type="ARBA" id="ARBA00022692"/>
    </source>
</evidence>
<dbReference type="SUPFAM" id="SSF144091">
    <property type="entry name" value="Rhomboid-like"/>
    <property type="match status" value="1"/>
</dbReference>
<dbReference type="InterPro" id="IPR035952">
    <property type="entry name" value="Rhomboid-like_sf"/>
</dbReference>
<dbReference type="GO" id="GO:0006508">
    <property type="term" value="P:proteolysis"/>
    <property type="evidence" value="ECO:0007669"/>
    <property type="project" value="UniProtKB-KW"/>
</dbReference>
<proteinExistence type="predicted"/>
<feature type="transmembrane region" description="Helical" evidence="5">
    <location>
        <begin position="139"/>
        <end position="158"/>
    </location>
</feature>
<sequence>MQDPNFQPPVNPLPPVVILLFLAMAGVEAGLSLGEAGLIGGPGAIGWRLGLIREYGFSGDIFDWMLANGQWPLMQLVRLVTYPFIHLGFTHAVFAMVLLLALGKLVAEAMGQVAVTAIFFASGIFGAVIYALLLDDPVWVSGAYPNVYGLIGGYSFVMWRQLAGRGHEQYRAFTLIGLLMALQLFWGIFFEAGTLWVAELFGFFCGFGLSFMFAPGEWARLRARLQRR</sequence>
<accession>A0ABW5U2Y5</accession>
<feature type="domain" description="Peptidase S54 rhomboid" evidence="6">
    <location>
        <begin position="75"/>
        <end position="214"/>
    </location>
</feature>
<dbReference type="Proteomes" id="UP001597474">
    <property type="component" value="Unassembled WGS sequence"/>
</dbReference>
<evidence type="ECO:0000313" key="7">
    <source>
        <dbReference type="EMBL" id="MFD2740266.1"/>
    </source>
</evidence>
<keyword evidence="8" id="KW-1185">Reference proteome</keyword>